<sequence>MKTMILTAIIFLSIFVARGQQNLSYSYDGAGNRISRTIVVDSQNMSTDVVLEERTYVDSLGGKQIRITSTLKDTKLLVDIKDSQFTFKGRYSISNRNGKVIKNKTLHAKATSICLNSLPSGDYTLKLSSETHTSIWNLRKL</sequence>
<dbReference type="EMBL" id="SNZV01000010">
    <property type="protein sequence ID" value="TDS09814.1"/>
    <property type="molecule type" value="Genomic_DNA"/>
</dbReference>
<accession>A0A4R7CSJ9</accession>
<keyword evidence="2" id="KW-1185">Reference proteome</keyword>
<evidence type="ECO:0000313" key="2">
    <source>
        <dbReference type="Proteomes" id="UP000294752"/>
    </source>
</evidence>
<evidence type="ECO:0000313" key="1">
    <source>
        <dbReference type="EMBL" id="TDS09814.1"/>
    </source>
</evidence>
<dbReference type="Proteomes" id="UP000294752">
    <property type="component" value="Unassembled WGS sequence"/>
</dbReference>
<dbReference type="AlphaFoldDB" id="A0A4R7CSJ9"/>
<name>A0A4R7CSJ9_9SPHI</name>
<gene>
    <name evidence="1" type="ORF">B0I21_11091</name>
</gene>
<proteinExistence type="predicted"/>
<dbReference type="RefSeq" id="WP_133641828.1">
    <property type="nucleotide sequence ID" value="NZ_SNZV01000010.1"/>
</dbReference>
<protein>
    <submittedName>
        <fullName evidence="1">YD repeat-containing protein</fullName>
    </submittedName>
</protein>
<reference evidence="1 2" key="1">
    <citation type="submission" date="2019-03" db="EMBL/GenBank/DDBJ databases">
        <title>Genomic Encyclopedia of Type Strains, Phase III (KMG-III): the genomes of soil and plant-associated and newly described type strains.</title>
        <authorList>
            <person name="Whitman W."/>
        </authorList>
    </citation>
    <scope>NUCLEOTIDE SEQUENCE [LARGE SCALE GENOMIC DNA]</scope>
    <source>
        <strain evidence="1 2">CGMCC 1.12801</strain>
    </source>
</reference>
<organism evidence="1 2">
    <name type="scientific">Sphingobacterium paludis</name>
    <dbReference type="NCBI Taxonomy" id="1476465"/>
    <lineage>
        <taxon>Bacteria</taxon>
        <taxon>Pseudomonadati</taxon>
        <taxon>Bacteroidota</taxon>
        <taxon>Sphingobacteriia</taxon>
        <taxon>Sphingobacteriales</taxon>
        <taxon>Sphingobacteriaceae</taxon>
        <taxon>Sphingobacterium</taxon>
    </lineage>
</organism>
<dbReference type="OrthoDB" id="1076849at2"/>
<comment type="caution">
    <text evidence="1">The sequence shown here is derived from an EMBL/GenBank/DDBJ whole genome shotgun (WGS) entry which is preliminary data.</text>
</comment>